<evidence type="ECO:0000313" key="3">
    <source>
        <dbReference type="Proteomes" id="UP001055172"/>
    </source>
</evidence>
<organism evidence="2 3">
    <name type="scientific">Colletotrichum liriopes</name>
    <dbReference type="NCBI Taxonomy" id="708192"/>
    <lineage>
        <taxon>Eukaryota</taxon>
        <taxon>Fungi</taxon>
        <taxon>Dikarya</taxon>
        <taxon>Ascomycota</taxon>
        <taxon>Pezizomycotina</taxon>
        <taxon>Sordariomycetes</taxon>
        <taxon>Hypocreomycetidae</taxon>
        <taxon>Glomerellales</taxon>
        <taxon>Glomerellaceae</taxon>
        <taxon>Colletotrichum</taxon>
        <taxon>Colletotrichum spaethianum species complex</taxon>
    </lineage>
</organism>
<feature type="region of interest" description="Disordered" evidence="1">
    <location>
        <begin position="217"/>
        <end position="247"/>
    </location>
</feature>
<evidence type="ECO:0000313" key="2">
    <source>
        <dbReference type="EMBL" id="GJC90399.1"/>
    </source>
</evidence>
<protein>
    <submittedName>
        <fullName evidence="2">Uncharacterized protein</fullName>
    </submittedName>
</protein>
<comment type="caution">
    <text evidence="2">The sequence shown here is derived from an EMBL/GenBank/DDBJ whole genome shotgun (WGS) entry which is preliminary data.</text>
</comment>
<dbReference type="EMBL" id="BPPX01000053">
    <property type="protein sequence ID" value="GJC90399.1"/>
    <property type="molecule type" value="Genomic_DNA"/>
</dbReference>
<accession>A0AA37LZJ1</accession>
<name>A0AA37LZJ1_9PEZI</name>
<sequence length="491" mass="53670">MSRPAMFACSLRSWSWRTICCVRLARAPSLDWYSESSLSTPEEPLMPLETFSVSNLMVMPMPNGWTVVVKYGRATRAAAVVSRLEALNARSAAEFAFSISSFSLPVMRRLSSLESAMLRSSATISNAFWSSRWKRQLGMGLSRSFSRRLTLAKSPAACAETSIPGSNGGSKSGSLRGFPLMSRQLQILKSRSSIRSRSSSNLGFIGTPKYVEGTKPTSPWQACSGGAATVPGAARTHEKGSSSSRSTRALEKRFVLPSISLNALVGRRPRRFTRRIAGPKRCEASMYRCRASGMASRLAWRKIWSPAAMSVSMYLMTMRFMYVTGRPRAMLCALKGFACHSATWTLWYDTCLNSPPPVPSAAGTMSSSRSRVDLRLSPSFMNGGNSQQSLGFEPLTVGSKIMRAMRIARSNCCVARNFSINRIVMCTPSSQLYRELGANSSWKMSPRNLPNSSRVSASDVFRAIFCRMASGVGLRAAHCINSAALGLSRSV</sequence>
<keyword evidence="3" id="KW-1185">Reference proteome</keyword>
<dbReference type="AlphaFoldDB" id="A0AA37LZJ1"/>
<reference evidence="2 3" key="1">
    <citation type="submission" date="2021-07" db="EMBL/GenBank/DDBJ databases">
        <title>Genome data of Colletotrichum spaethianum.</title>
        <authorList>
            <person name="Utami Y.D."/>
            <person name="Hiruma K."/>
        </authorList>
    </citation>
    <scope>NUCLEOTIDE SEQUENCE [LARGE SCALE GENOMIC DNA]</scope>
    <source>
        <strain evidence="2 3">MAFF 242679</strain>
    </source>
</reference>
<proteinExistence type="predicted"/>
<evidence type="ECO:0000256" key="1">
    <source>
        <dbReference type="SAM" id="MobiDB-lite"/>
    </source>
</evidence>
<gene>
    <name evidence="2" type="ORF">ColLi_13237</name>
</gene>
<dbReference type="Proteomes" id="UP001055172">
    <property type="component" value="Unassembled WGS sequence"/>
</dbReference>